<evidence type="ECO:0000313" key="6">
    <source>
        <dbReference type="Proteomes" id="UP001164935"/>
    </source>
</evidence>
<dbReference type="InterPro" id="IPR000160">
    <property type="entry name" value="GGDEF_dom"/>
</dbReference>
<accession>A0AA46TPP6</accession>
<dbReference type="EC" id="2.7.7.65" evidence="1"/>
<proteinExistence type="predicted"/>
<dbReference type="Gene3D" id="3.30.70.270">
    <property type="match status" value="1"/>
</dbReference>
<keyword evidence="3" id="KW-0472">Membrane</keyword>
<dbReference type="InterPro" id="IPR050469">
    <property type="entry name" value="Diguanylate_Cyclase"/>
</dbReference>
<feature type="domain" description="GGDEF" evidence="4">
    <location>
        <begin position="222"/>
        <end position="357"/>
    </location>
</feature>
<reference evidence="5" key="1">
    <citation type="submission" date="2022-05" db="EMBL/GenBank/DDBJ databases">
        <title>Complete sequence of a novel PHA-producing Halomonas strain.</title>
        <authorList>
            <person name="Zheng Z."/>
        </authorList>
    </citation>
    <scope>NUCLEOTIDE SEQUENCE</scope>
    <source>
        <strain evidence="5">ZZQ-149</strain>
    </source>
</reference>
<dbReference type="NCBIfam" id="TIGR00254">
    <property type="entry name" value="GGDEF"/>
    <property type="match status" value="1"/>
</dbReference>
<dbReference type="RefSeq" id="WP_084180443.1">
    <property type="nucleotide sequence ID" value="NZ_CP096973.1"/>
</dbReference>
<sequence length="358" mass="40802">MTWLSLSLMSFMALMVVIVYEARWVYPEIQAYFSQTGSLTGQQLATRSREYLQRAQRYLLSESLFEDEQQALRLNLDLAYGLIDIDVYRQKYTCTNTSLQTLTLLTQRLDENNVAPFDAAAELLGPIECLTRIEMNQLDLRGMAINEFSQNTRRHNQVVTYSSLVIFVLGLLFWRMHERQLRRTEHATEQMLIWMQQAMCDPLTGIGNRSALHQDIVNNEGESLALILVDIDFFKQYNDFLGHPEGDQLLRRLARLLKHVLGKDAKLYRLGGDEFAAVVPCNDDALLVSYCDQVTSALQEADFKHPAHPDNERVTLSIGAVRFTAGEFTLSTAYEAADKALYRVKSAGRDDWQITAAA</sequence>
<dbReference type="InterPro" id="IPR029787">
    <property type="entry name" value="Nucleotide_cyclase"/>
</dbReference>
<evidence type="ECO:0000256" key="3">
    <source>
        <dbReference type="SAM" id="Phobius"/>
    </source>
</evidence>
<evidence type="ECO:0000256" key="1">
    <source>
        <dbReference type="ARBA" id="ARBA00012528"/>
    </source>
</evidence>
<dbReference type="AlphaFoldDB" id="A0AA46TPP6"/>
<organism evidence="5 6">
    <name type="scientific">Halomonas qinghailakensis</name>
    <dbReference type="NCBI Taxonomy" id="2937790"/>
    <lineage>
        <taxon>Bacteria</taxon>
        <taxon>Pseudomonadati</taxon>
        <taxon>Pseudomonadota</taxon>
        <taxon>Gammaproteobacteria</taxon>
        <taxon>Oceanospirillales</taxon>
        <taxon>Halomonadaceae</taxon>
        <taxon>Halomonas</taxon>
    </lineage>
</organism>
<keyword evidence="3" id="KW-1133">Transmembrane helix</keyword>
<dbReference type="SUPFAM" id="SSF55073">
    <property type="entry name" value="Nucleotide cyclase"/>
    <property type="match status" value="1"/>
</dbReference>
<gene>
    <name evidence="5" type="ORF">M0220_15530</name>
</gene>
<feature type="transmembrane region" description="Helical" evidence="3">
    <location>
        <begin position="6"/>
        <end position="26"/>
    </location>
</feature>
<dbReference type="PANTHER" id="PTHR45138">
    <property type="entry name" value="REGULATORY COMPONENTS OF SENSORY TRANSDUCTION SYSTEM"/>
    <property type="match status" value="1"/>
</dbReference>
<feature type="transmembrane region" description="Helical" evidence="3">
    <location>
        <begin position="158"/>
        <end position="176"/>
    </location>
</feature>
<dbReference type="InterPro" id="IPR043128">
    <property type="entry name" value="Rev_trsase/Diguanyl_cyclase"/>
</dbReference>
<protein>
    <recommendedName>
        <fullName evidence="1">diguanylate cyclase</fullName>
        <ecNumber evidence="1">2.7.7.65</ecNumber>
    </recommendedName>
</protein>
<name>A0AA46TPP6_9GAMM</name>
<evidence type="ECO:0000259" key="4">
    <source>
        <dbReference type="PROSITE" id="PS50887"/>
    </source>
</evidence>
<dbReference type="Proteomes" id="UP001164935">
    <property type="component" value="Chromosome"/>
</dbReference>
<keyword evidence="6" id="KW-1185">Reference proteome</keyword>
<dbReference type="PANTHER" id="PTHR45138:SF9">
    <property type="entry name" value="DIGUANYLATE CYCLASE DGCM-RELATED"/>
    <property type="match status" value="1"/>
</dbReference>
<comment type="catalytic activity">
    <reaction evidence="2">
        <text>2 GTP = 3',3'-c-di-GMP + 2 diphosphate</text>
        <dbReference type="Rhea" id="RHEA:24898"/>
        <dbReference type="ChEBI" id="CHEBI:33019"/>
        <dbReference type="ChEBI" id="CHEBI:37565"/>
        <dbReference type="ChEBI" id="CHEBI:58805"/>
        <dbReference type="EC" id="2.7.7.65"/>
    </reaction>
</comment>
<dbReference type="GO" id="GO:0052621">
    <property type="term" value="F:diguanylate cyclase activity"/>
    <property type="evidence" value="ECO:0007669"/>
    <property type="project" value="UniProtKB-EC"/>
</dbReference>
<keyword evidence="3" id="KW-0812">Transmembrane</keyword>
<dbReference type="GO" id="GO:1902201">
    <property type="term" value="P:negative regulation of bacterial-type flagellum-dependent cell motility"/>
    <property type="evidence" value="ECO:0007669"/>
    <property type="project" value="TreeGrafter"/>
</dbReference>
<dbReference type="GO" id="GO:0005886">
    <property type="term" value="C:plasma membrane"/>
    <property type="evidence" value="ECO:0007669"/>
    <property type="project" value="TreeGrafter"/>
</dbReference>
<dbReference type="EMBL" id="CP096973">
    <property type="protein sequence ID" value="UYO74268.1"/>
    <property type="molecule type" value="Genomic_DNA"/>
</dbReference>
<evidence type="ECO:0000256" key="2">
    <source>
        <dbReference type="ARBA" id="ARBA00034247"/>
    </source>
</evidence>
<dbReference type="SMART" id="SM00267">
    <property type="entry name" value="GGDEF"/>
    <property type="match status" value="1"/>
</dbReference>
<dbReference type="GO" id="GO:0043709">
    <property type="term" value="P:cell adhesion involved in single-species biofilm formation"/>
    <property type="evidence" value="ECO:0007669"/>
    <property type="project" value="TreeGrafter"/>
</dbReference>
<dbReference type="KEGG" id="hqn:M0220_15530"/>
<dbReference type="CDD" id="cd01949">
    <property type="entry name" value="GGDEF"/>
    <property type="match status" value="1"/>
</dbReference>
<evidence type="ECO:0000313" key="5">
    <source>
        <dbReference type="EMBL" id="UYO74268.1"/>
    </source>
</evidence>
<dbReference type="Pfam" id="PF00990">
    <property type="entry name" value="GGDEF"/>
    <property type="match status" value="1"/>
</dbReference>
<dbReference type="PROSITE" id="PS50887">
    <property type="entry name" value="GGDEF"/>
    <property type="match status" value="1"/>
</dbReference>